<accession>A0AAU8GY53</accession>
<sequence>MKEESAFIVSSIISDREARSETFGLENPLSTRFWTAVKTGTSKDMRDNWCVGKSYI</sequence>
<reference evidence="1" key="1">
    <citation type="submission" date="2024-01" db="EMBL/GenBank/DDBJ databases">
        <title>The first autotrophic representatives of the genus Thermodesulfovibrio.</title>
        <authorList>
            <person name="Maltseva A.I."/>
            <person name="Elcheninov A.G."/>
            <person name="Kublanov I.V."/>
            <person name="Lebedinsky A.V."/>
            <person name="Frolov E.N."/>
        </authorList>
    </citation>
    <scope>NUCLEOTIDE SEQUENCE</scope>
    <source>
        <strain evidence="1">3907-1M</strain>
    </source>
</reference>
<dbReference type="Gene3D" id="3.40.710.10">
    <property type="entry name" value="DD-peptidase/beta-lactamase superfamily"/>
    <property type="match status" value="1"/>
</dbReference>
<name>A0AAU8GY53_9BACT</name>
<evidence type="ECO:0008006" key="2">
    <source>
        <dbReference type="Google" id="ProtNLM"/>
    </source>
</evidence>
<protein>
    <recommendedName>
        <fullName evidence="2">Penicillin-binding protein transpeptidase domain-containing protein</fullName>
    </recommendedName>
</protein>
<dbReference type="AlphaFoldDB" id="A0AAU8GY53"/>
<dbReference type="KEGG" id="taut:V4D30_03860"/>
<evidence type="ECO:0000313" key="1">
    <source>
        <dbReference type="EMBL" id="XCH47415.1"/>
    </source>
</evidence>
<proteinExistence type="predicted"/>
<dbReference type="SUPFAM" id="SSF56601">
    <property type="entry name" value="beta-lactamase/transpeptidase-like"/>
    <property type="match status" value="1"/>
</dbReference>
<gene>
    <name evidence="1" type="ORF">V4D30_03860</name>
</gene>
<dbReference type="InterPro" id="IPR012338">
    <property type="entry name" value="Beta-lactam/transpept-like"/>
</dbReference>
<dbReference type="EMBL" id="CP144373">
    <property type="protein sequence ID" value="XCH47415.1"/>
    <property type="molecule type" value="Genomic_DNA"/>
</dbReference>
<organism evidence="1">
    <name type="scientific">Thermodesulfovibrio autotrophicus</name>
    <dbReference type="NCBI Taxonomy" id="3118333"/>
    <lineage>
        <taxon>Bacteria</taxon>
        <taxon>Pseudomonadati</taxon>
        <taxon>Nitrospirota</taxon>
        <taxon>Thermodesulfovibrionia</taxon>
        <taxon>Thermodesulfovibrionales</taxon>
        <taxon>Thermodesulfovibrionaceae</taxon>
        <taxon>Thermodesulfovibrio</taxon>
    </lineage>
</organism>
<dbReference type="RefSeq" id="WP_353684938.1">
    <property type="nucleotide sequence ID" value="NZ_CP144373.1"/>
</dbReference>